<dbReference type="PATRIC" id="fig|576611.7.peg.1423"/>
<evidence type="ECO:0000256" key="1">
    <source>
        <dbReference type="ARBA" id="ARBA00004370"/>
    </source>
</evidence>
<dbReference type="HAMAP" id="MF_01430">
    <property type="entry name" value="OM_assembly_BamA"/>
    <property type="match status" value="1"/>
</dbReference>
<dbReference type="AlphaFoldDB" id="A0A0E3V105"/>
<dbReference type="GO" id="GO:0051205">
    <property type="term" value="P:protein insertion into membrane"/>
    <property type="evidence" value="ECO:0007669"/>
    <property type="project" value="UniProtKB-UniRule"/>
</dbReference>
<evidence type="ECO:0000313" key="11">
    <source>
        <dbReference type="EMBL" id="AKD25734.1"/>
    </source>
</evidence>
<dbReference type="PROSITE" id="PS51779">
    <property type="entry name" value="POTRA"/>
    <property type="match status" value="5"/>
</dbReference>
<dbReference type="EMBL" id="CP007501">
    <property type="protein sequence ID" value="AKD25734.1"/>
    <property type="molecule type" value="Genomic_DNA"/>
</dbReference>
<dbReference type="PANTHER" id="PTHR12815:SF23">
    <property type="entry name" value="OUTER MEMBRANE PROTEIN ASSEMBLY FACTOR BAMA"/>
    <property type="match status" value="1"/>
</dbReference>
<dbReference type="GO" id="GO:0043165">
    <property type="term" value="P:Gram-negative-bacterium-type cell outer membrane assembly"/>
    <property type="evidence" value="ECO:0007669"/>
    <property type="project" value="UniProtKB-UniRule"/>
</dbReference>
<keyword evidence="5 8" id="KW-0677">Repeat</keyword>
<sequence precursor="true">MNFLIPSIRSVTRFLVQLVLIVAASFCVNAHAADSFVIKDIRIEGLQRVEPGTVFSYLPVQVGDTLTDEKSAEAIKALYSTGFFRDVQIQAQGNVLIVIVEERPTISRIEFTGMKEFDQEVVRKSLKAVGVAEARFYDKALIDKAEQELKRQYIGKGMYAAEVVATVTPVERNQVAIYFNVDEGPVAKIQEINFIGNKVFSESALKSEMQLKTGGWLSWYSKDNLYSKQKLTADLENIRSYYLNRGYLEFVIESTQVSITPDKKGIFLTVSIREGNKFTVKNVRLAGDLLGKEAELIQLITLKPGDTFSSAKLTESTKAIAEILGSYGYAFATINPQPDIRRDLSEVDLTLVVDPGRRVYVRQVNITGNAKTRDMVVRREMRQFESSWFDSEKIDLSKKRLGRLGYFSEADISTQDVPGSPDQVDVNVKVAEKPTGAVTIGAGFSSTEKLILSAGINQENAFGTGTSVGLNMSLGKINQSLALSNYDPYFTEDGISRYTDLYYRSSKPLYYVGDPNYQIKSVGSNIKFGVPYTEVDRIFFGTGIEAFRISSTSNTPVPFLNYMQDYGVSAPGYPSTLTTYNVPVTVGWSRDGRDSALIPSTGSLQQMSAEVGTPAGNMMFYRLFGQYQKYHSFSKGNILSYNGEVGYGEAYGKYPFPITKNYYVGGIGSVRGYAPGSLGPTYYNVNTGLNQPTGGQSKIVNNVEYTVPVPGSGVDKTLRVFGFVDGGNVYNENINLVLRYSYGLGLSWISPLGPLKFSYGIPVKSLPTDNVQRLQFQVGTAF</sequence>
<organism evidence="11 12">
    <name type="scientific">Polynucleobacter duraquae</name>
    <dbReference type="NCBI Taxonomy" id="1835254"/>
    <lineage>
        <taxon>Bacteria</taxon>
        <taxon>Pseudomonadati</taxon>
        <taxon>Pseudomonadota</taxon>
        <taxon>Betaproteobacteria</taxon>
        <taxon>Burkholderiales</taxon>
        <taxon>Burkholderiaceae</taxon>
        <taxon>Polynucleobacter</taxon>
    </lineage>
</organism>
<feature type="domain" description="POTRA" evidence="10">
    <location>
        <begin position="104"/>
        <end position="184"/>
    </location>
</feature>
<keyword evidence="2 8" id="KW-1134">Transmembrane beta strand</keyword>
<dbReference type="Gene3D" id="3.10.20.310">
    <property type="entry name" value="membrane protein fhac"/>
    <property type="match status" value="5"/>
</dbReference>
<dbReference type="GO" id="GO:0009279">
    <property type="term" value="C:cell outer membrane"/>
    <property type="evidence" value="ECO:0007669"/>
    <property type="project" value="UniProtKB-SubCell"/>
</dbReference>
<accession>A0A0E3V105</accession>
<keyword evidence="6 8" id="KW-0472">Membrane</keyword>
<dbReference type="KEGG" id="pdq:CL55_00014010"/>
<dbReference type="InterPro" id="IPR023707">
    <property type="entry name" value="OM_assembly_BamA"/>
</dbReference>
<feature type="chain" id="PRO_5008986901" description="Outer membrane protein assembly factor BamA" evidence="8">
    <location>
        <begin position="33"/>
        <end position="782"/>
    </location>
</feature>
<keyword evidence="7 8" id="KW-0998">Cell outer membrane</keyword>
<comment type="function">
    <text evidence="8">Part of the outer membrane protein assembly complex, which is involved in assembly and insertion of beta-barrel proteins into the outer membrane.</text>
</comment>
<dbReference type="FunFam" id="3.10.20.310:FF:000003">
    <property type="entry name" value="Outer membrane protein assembly factor BamA"/>
    <property type="match status" value="1"/>
</dbReference>
<dbReference type="Gene3D" id="2.40.160.50">
    <property type="entry name" value="membrane protein fhac: a member of the omp85/tpsb transporter family"/>
    <property type="match status" value="1"/>
</dbReference>
<reference evidence="11 12" key="1">
    <citation type="submission" date="2014-03" db="EMBL/GenBank/DDBJ databases">
        <title>Genome of Polynucleobacter strain MWH-MoK4.</title>
        <authorList>
            <person name="Hahn M.W."/>
        </authorList>
    </citation>
    <scope>NUCLEOTIDE SEQUENCE [LARGE SCALE GENOMIC DNA]</scope>
    <source>
        <strain evidence="11 12">MWH-MoK4</strain>
    </source>
</reference>
<feature type="domain" description="POTRA" evidence="10">
    <location>
        <begin position="278"/>
        <end position="356"/>
    </location>
</feature>
<comment type="similarity">
    <text evidence="8">Belongs to the BamA family.</text>
</comment>
<gene>
    <name evidence="8" type="primary">bamA</name>
    <name evidence="11" type="ORF">CL55_00014010</name>
</gene>
<dbReference type="Pfam" id="PF07244">
    <property type="entry name" value="POTRA"/>
    <property type="match status" value="5"/>
</dbReference>
<dbReference type="STRING" id="1835254.CL55_00014010"/>
<dbReference type="NCBIfam" id="TIGR03303">
    <property type="entry name" value="OM_YaeT"/>
    <property type="match status" value="1"/>
</dbReference>
<dbReference type="InterPro" id="IPR010827">
    <property type="entry name" value="BamA/TamA_POTRA"/>
</dbReference>
<dbReference type="InterPro" id="IPR039910">
    <property type="entry name" value="D15-like"/>
</dbReference>
<dbReference type="Proteomes" id="UP000061135">
    <property type="component" value="Chromosome"/>
</dbReference>
<name>A0A0E3V105_9BURK</name>
<protein>
    <recommendedName>
        <fullName evidence="8 9">Outer membrane protein assembly factor BamA</fullName>
    </recommendedName>
</protein>
<dbReference type="InterPro" id="IPR000184">
    <property type="entry name" value="Bac_surfAg_D15"/>
</dbReference>
<evidence type="ECO:0000256" key="6">
    <source>
        <dbReference type="ARBA" id="ARBA00023136"/>
    </source>
</evidence>
<evidence type="ECO:0000256" key="9">
    <source>
        <dbReference type="NCBIfam" id="TIGR03303"/>
    </source>
</evidence>
<evidence type="ECO:0000256" key="7">
    <source>
        <dbReference type="ARBA" id="ARBA00023237"/>
    </source>
</evidence>
<keyword evidence="3 8" id="KW-0812">Transmembrane</keyword>
<evidence type="ECO:0000259" key="10">
    <source>
        <dbReference type="PROSITE" id="PS51779"/>
    </source>
</evidence>
<feature type="domain" description="POTRA" evidence="10">
    <location>
        <begin position="359"/>
        <end position="433"/>
    </location>
</feature>
<keyword evidence="12" id="KW-1185">Reference proteome</keyword>
<evidence type="ECO:0000256" key="3">
    <source>
        <dbReference type="ARBA" id="ARBA00022692"/>
    </source>
</evidence>
<evidence type="ECO:0000256" key="5">
    <source>
        <dbReference type="ARBA" id="ARBA00022737"/>
    </source>
</evidence>
<dbReference type="PANTHER" id="PTHR12815">
    <property type="entry name" value="SORTING AND ASSEMBLY MACHINERY SAMM50 PROTEIN FAMILY MEMBER"/>
    <property type="match status" value="1"/>
</dbReference>
<proteinExistence type="inferred from homology"/>
<feature type="domain" description="POTRA" evidence="10">
    <location>
        <begin position="36"/>
        <end position="103"/>
    </location>
</feature>
<evidence type="ECO:0000256" key="8">
    <source>
        <dbReference type="HAMAP-Rule" id="MF_01430"/>
    </source>
</evidence>
<evidence type="ECO:0000256" key="4">
    <source>
        <dbReference type="ARBA" id="ARBA00022729"/>
    </source>
</evidence>
<keyword evidence="4 8" id="KW-0732">Signal</keyword>
<evidence type="ECO:0000313" key="12">
    <source>
        <dbReference type="Proteomes" id="UP000061135"/>
    </source>
</evidence>
<dbReference type="HOGENOM" id="CLU_007664_1_0_4"/>
<dbReference type="InterPro" id="IPR034746">
    <property type="entry name" value="POTRA"/>
</dbReference>
<feature type="signal peptide" evidence="8">
    <location>
        <begin position="1"/>
        <end position="32"/>
    </location>
</feature>
<dbReference type="Pfam" id="PF01103">
    <property type="entry name" value="Omp85"/>
    <property type="match status" value="1"/>
</dbReference>
<dbReference type="OrthoDB" id="9803054at2"/>
<evidence type="ECO:0000256" key="2">
    <source>
        <dbReference type="ARBA" id="ARBA00022452"/>
    </source>
</evidence>
<comment type="subcellular location">
    <subcellularLocation>
        <location evidence="8">Cell outer membrane</location>
    </subcellularLocation>
    <subcellularLocation>
        <location evidence="1">Membrane</location>
    </subcellularLocation>
</comment>
<dbReference type="FunFam" id="3.10.20.310:FF:000002">
    <property type="entry name" value="Outer membrane protein assembly factor BamA"/>
    <property type="match status" value="1"/>
</dbReference>
<dbReference type="PIRSF" id="PIRSF006076">
    <property type="entry name" value="OM_assembly_OMP85"/>
    <property type="match status" value="1"/>
</dbReference>
<feature type="domain" description="POTRA" evidence="10">
    <location>
        <begin position="187"/>
        <end position="275"/>
    </location>
</feature>
<comment type="subunit">
    <text evidence="8">Part of the Bam complex.</text>
</comment>